<dbReference type="AlphaFoldDB" id="A0AAD8D3Q0"/>
<dbReference type="InterPro" id="IPR055999">
    <property type="entry name" value="DUF7577"/>
</dbReference>
<feature type="region of interest" description="Disordered" evidence="1">
    <location>
        <begin position="86"/>
        <end position="187"/>
    </location>
</feature>
<dbReference type="Pfam" id="PF24463">
    <property type="entry name" value="DUF7577"/>
    <property type="match status" value="1"/>
</dbReference>
<dbReference type="SUPFAM" id="SSF101447">
    <property type="entry name" value="Formin homology 2 domain (FH2 domain)"/>
    <property type="match status" value="1"/>
</dbReference>
<name>A0AAD8D3Q0_ACIOX</name>
<dbReference type="InterPro" id="IPR050235">
    <property type="entry name" value="CK1_Ser-Thr_kinase"/>
</dbReference>
<evidence type="ECO:0000313" key="3">
    <source>
        <dbReference type="EMBL" id="KAK1161901.1"/>
    </source>
</evidence>
<comment type="caution">
    <text evidence="3">The sequence shown here is derived from an EMBL/GenBank/DDBJ whole genome shotgun (WGS) entry which is preliminary data.</text>
</comment>
<dbReference type="EMBL" id="JAGXEW010000017">
    <property type="protein sequence ID" value="KAK1161901.1"/>
    <property type="molecule type" value="Genomic_DNA"/>
</dbReference>
<dbReference type="GO" id="GO:0004672">
    <property type="term" value="F:protein kinase activity"/>
    <property type="evidence" value="ECO:0007669"/>
    <property type="project" value="InterPro"/>
</dbReference>
<dbReference type="PANTHER" id="PTHR11909">
    <property type="entry name" value="CASEIN KINASE-RELATED"/>
    <property type="match status" value="1"/>
</dbReference>
<dbReference type="Proteomes" id="UP001230051">
    <property type="component" value="Unassembled WGS sequence"/>
</dbReference>
<feature type="compositionally biased region" description="Basic residues" evidence="1">
    <location>
        <begin position="175"/>
        <end position="184"/>
    </location>
</feature>
<keyword evidence="3" id="KW-0418">Kinase</keyword>
<proteinExistence type="predicted"/>
<sequence length="524" mass="57565">MIVRFCPHCGTKIEAGFKFCPSCGVMLPQQDPEETVTDSISQMAVSHASPYSASCSTGQGSHIDLPPRSPLCTTPRKRVLFASVKEEEEKRVAESSVVSKSASADQSSPLSVTSRSPLRASRCARKRPGSSRVKEKDVHSSEPVPSPSLSPPPPPPPPPPPAPKLRVSRETSSGHKAKGKRARRMSGIEPLSENEVLTDTSNKKWRLAKLLEQSDCGILYGAVLYTSGACSEDYKYILKLAAKDGKIFNKQNFLQRAVKPAAGNFFCPCFCPVNKWRKHHKMDFLGIPTCVGFGLHADTYRFLILPNMGVTLQSIMGENGASLSERAVLQVACRIIDVLEYIHDSEYVHADIRAANVYVDPTDLKQASGLTCTVHLAGYCYAFRYSPSGNHVEYRELSRTPHEGAVEFLSIDSHKGAGPSRRSDLQSLGYCMLKWMCGSLPWSDQIDNPSAVMAEKERQTDVKGLLEQGFGKRKTSAALRVYLDQVMALGYNENPNYEELRNGIKDALQKLGASVQDPIDVTLI</sequence>
<evidence type="ECO:0000259" key="2">
    <source>
        <dbReference type="PROSITE" id="PS50011"/>
    </source>
</evidence>
<keyword evidence="4" id="KW-1185">Reference proteome</keyword>
<dbReference type="Gene3D" id="1.10.510.10">
    <property type="entry name" value="Transferase(Phosphotransferase) domain 1"/>
    <property type="match status" value="1"/>
</dbReference>
<feature type="region of interest" description="Disordered" evidence="1">
    <location>
        <begin position="52"/>
        <end position="71"/>
    </location>
</feature>
<evidence type="ECO:0000256" key="1">
    <source>
        <dbReference type="SAM" id="MobiDB-lite"/>
    </source>
</evidence>
<dbReference type="InterPro" id="IPR011009">
    <property type="entry name" value="Kinase-like_dom_sf"/>
</dbReference>
<dbReference type="Pfam" id="PF00069">
    <property type="entry name" value="Pkinase"/>
    <property type="match status" value="1"/>
</dbReference>
<reference evidence="3" key="1">
    <citation type="submission" date="2022-02" db="EMBL/GenBank/DDBJ databases">
        <title>Atlantic sturgeon de novo genome assembly.</title>
        <authorList>
            <person name="Stock M."/>
            <person name="Klopp C."/>
            <person name="Guiguen Y."/>
            <person name="Cabau C."/>
            <person name="Parinello H."/>
            <person name="Santidrian Yebra-Pimentel E."/>
            <person name="Kuhl H."/>
            <person name="Dirks R.P."/>
            <person name="Guessner J."/>
            <person name="Wuertz S."/>
            <person name="Du K."/>
            <person name="Schartl M."/>
        </authorList>
    </citation>
    <scope>NUCLEOTIDE SEQUENCE</scope>
    <source>
        <strain evidence="3">STURGEONOMICS-FGT-2020</strain>
        <tissue evidence="3">Whole blood</tissue>
    </source>
</reference>
<organism evidence="3 4">
    <name type="scientific">Acipenser oxyrinchus oxyrinchus</name>
    <dbReference type="NCBI Taxonomy" id="40147"/>
    <lineage>
        <taxon>Eukaryota</taxon>
        <taxon>Metazoa</taxon>
        <taxon>Chordata</taxon>
        <taxon>Craniata</taxon>
        <taxon>Vertebrata</taxon>
        <taxon>Euteleostomi</taxon>
        <taxon>Actinopterygii</taxon>
        <taxon>Chondrostei</taxon>
        <taxon>Acipenseriformes</taxon>
        <taxon>Acipenseridae</taxon>
        <taxon>Acipenser</taxon>
    </lineage>
</organism>
<dbReference type="InterPro" id="IPR000719">
    <property type="entry name" value="Prot_kinase_dom"/>
</dbReference>
<dbReference type="PROSITE" id="PS00109">
    <property type="entry name" value="PROTEIN_KINASE_TYR"/>
    <property type="match status" value="1"/>
</dbReference>
<dbReference type="GO" id="GO:0005524">
    <property type="term" value="F:ATP binding"/>
    <property type="evidence" value="ECO:0007669"/>
    <property type="project" value="InterPro"/>
</dbReference>
<dbReference type="SMART" id="SM00220">
    <property type="entry name" value="S_TKc"/>
    <property type="match status" value="1"/>
</dbReference>
<protein>
    <submittedName>
        <fullName evidence="3">Inactive serine/threonine-protein kinase VRK3-like isoform X1</fullName>
    </submittedName>
</protein>
<feature type="compositionally biased region" description="Pro residues" evidence="1">
    <location>
        <begin position="144"/>
        <end position="163"/>
    </location>
</feature>
<accession>A0AAD8D3Q0</accession>
<feature type="compositionally biased region" description="Low complexity" evidence="1">
    <location>
        <begin position="94"/>
        <end position="112"/>
    </location>
</feature>
<dbReference type="PROSITE" id="PS50011">
    <property type="entry name" value="PROTEIN_KINASE_DOM"/>
    <property type="match status" value="1"/>
</dbReference>
<dbReference type="SUPFAM" id="SSF56112">
    <property type="entry name" value="Protein kinase-like (PK-like)"/>
    <property type="match status" value="1"/>
</dbReference>
<keyword evidence="3" id="KW-0808">Transferase</keyword>
<feature type="domain" description="Protein kinase" evidence="2">
    <location>
        <begin position="205"/>
        <end position="508"/>
    </location>
</feature>
<gene>
    <name evidence="3" type="primary">Vrk3</name>
    <name evidence="3" type="ORF">AOXY_G18137</name>
</gene>
<dbReference type="InterPro" id="IPR008266">
    <property type="entry name" value="Tyr_kinase_AS"/>
</dbReference>
<evidence type="ECO:0000313" key="4">
    <source>
        <dbReference type="Proteomes" id="UP001230051"/>
    </source>
</evidence>